<keyword evidence="2" id="KW-1185">Reference proteome</keyword>
<proteinExistence type="predicted"/>
<name>A0A7W9PE13_9NOCA</name>
<protein>
    <recommendedName>
        <fullName evidence="3">TnsA endonuclease-like protein</fullName>
    </recommendedName>
</protein>
<evidence type="ECO:0008006" key="3">
    <source>
        <dbReference type="Google" id="ProtNLM"/>
    </source>
</evidence>
<sequence>MAELTSTFVSTRRSPTGEIARFPWDEMQFERFSDIGPWRTIRWYKGQQHYPGWYWSATEADLVLYESRLELANLLLCDFDRSVKSIAAQPFFVRTFAEGKPRTHVPDYLLWSDTGPIVMDVKPRSQLAQPKVAFTLGWVRKLVEDLGWRYEVASEPDAQTVRNVRFLAGFRRQWLFRPSLVEQLRSGAVDGLRFSDACRAVPGCEEPIVRATLLHLMWERVYLVDVGAPLRSSLVLRRKPVLTRNLR</sequence>
<dbReference type="NCBIfam" id="NF033179">
    <property type="entry name" value="TnsA_like_Actin"/>
    <property type="match status" value="1"/>
</dbReference>
<reference evidence="1 2" key="1">
    <citation type="submission" date="2020-08" db="EMBL/GenBank/DDBJ databases">
        <title>Sequencing the genomes of 1000 actinobacteria strains.</title>
        <authorList>
            <person name="Klenk H.-P."/>
        </authorList>
    </citation>
    <scope>NUCLEOTIDE SEQUENCE [LARGE SCALE GENOMIC DNA]</scope>
    <source>
        <strain evidence="1 2">DSM 43582</strain>
    </source>
</reference>
<dbReference type="Proteomes" id="UP000540412">
    <property type="component" value="Unassembled WGS sequence"/>
</dbReference>
<dbReference type="AlphaFoldDB" id="A0A7W9PE13"/>
<organism evidence="1 2">
    <name type="scientific">Nocardia transvalensis</name>
    <dbReference type="NCBI Taxonomy" id="37333"/>
    <lineage>
        <taxon>Bacteria</taxon>
        <taxon>Bacillati</taxon>
        <taxon>Actinomycetota</taxon>
        <taxon>Actinomycetes</taxon>
        <taxon>Mycobacteriales</taxon>
        <taxon>Nocardiaceae</taxon>
        <taxon>Nocardia</taxon>
    </lineage>
</organism>
<gene>
    <name evidence="1" type="ORF">BJY24_002801</name>
</gene>
<dbReference type="InterPro" id="IPR048000">
    <property type="entry name" value="TnsA-like"/>
</dbReference>
<evidence type="ECO:0000313" key="2">
    <source>
        <dbReference type="Proteomes" id="UP000540412"/>
    </source>
</evidence>
<dbReference type="RefSeq" id="WP_246460958.1">
    <property type="nucleotide sequence ID" value="NZ_JACHIT010000001.1"/>
</dbReference>
<evidence type="ECO:0000313" key="1">
    <source>
        <dbReference type="EMBL" id="MBB5913934.1"/>
    </source>
</evidence>
<comment type="caution">
    <text evidence="1">The sequence shown here is derived from an EMBL/GenBank/DDBJ whole genome shotgun (WGS) entry which is preliminary data.</text>
</comment>
<accession>A0A7W9PE13</accession>
<dbReference type="EMBL" id="JACHIT010000001">
    <property type="protein sequence ID" value="MBB5913934.1"/>
    <property type="molecule type" value="Genomic_DNA"/>
</dbReference>